<dbReference type="OrthoDB" id="10318220at2759"/>
<dbReference type="VEuPathDB" id="ToxoDB:ENH_00079010"/>
<evidence type="ECO:0000256" key="1">
    <source>
        <dbReference type="SAM" id="MobiDB-lite"/>
    </source>
</evidence>
<accession>U6MST0</accession>
<gene>
    <name evidence="2" type="ORF">ENH_00079010</name>
</gene>
<dbReference type="AlphaFoldDB" id="U6MST0"/>
<dbReference type="RefSeq" id="XP_013433187.1">
    <property type="nucleotide sequence ID" value="XM_013577733.1"/>
</dbReference>
<reference evidence="2" key="1">
    <citation type="submission" date="2013-10" db="EMBL/GenBank/DDBJ databases">
        <title>Genomic analysis of the causative agents of coccidiosis in chickens.</title>
        <authorList>
            <person name="Reid A.J."/>
            <person name="Blake D."/>
            <person name="Billington K."/>
            <person name="Browne H."/>
            <person name="Dunn M."/>
            <person name="Hung S."/>
            <person name="Kawahara F."/>
            <person name="Miranda-Saavedra D."/>
            <person name="Mourier T."/>
            <person name="Nagra H."/>
            <person name="Otto T.D."/>
            <person name="Rawlings N."/>
            <person name="Sanchez A."/>
            <person name="Sanders M."/>
            <person name="Subramaniam C."/>
            <person name="Tay Y."/>
            <person name="Dear P."/>
            <person name="Doerig C."/>
            <person name="Gruber A."/>
            <person name="Parkinson J."/>
            <person name="Shirley M."/>
            <person name="Wan K.L."/>
            <person name="Berriman M."/>
            <person name="Tomley F."/>
            <person name="Pain A."/>
        </authorList>
    </citation>
    <scope>NUCLEOTIDE SEQUENCE [LARGE SCALE GENOMIC DNA]</scope>
    <source>
        <strain evidence="2">Houghton</strain>
    </source>
</reference>
<name>U6MST0_9EIME</name>
<evidence type="ECO:0000313" key="3">
    <source>
        <dbReference type="Proteomes" id="UP000030754"/>
    </source>
</evidence>
<reference evidence="2" key="2">
    <citation type="submission" date="2013-10" db="EMBL/GenBank/DDBJ databases">
        <authorList>
            <person name="Aslett M."/>
        </authorList>
    </citation>
    <scope>NUCLEOTIDE SEQUENCE [LARGE SCALE GENOMIC DNA]</scope>
    <source>
        <strain evidence="2">Houghton</strain>
    </source>
</reference>
<keyword evidence="3" id="KW-1185">Reference proteome</keyword>
<dbReference type="Proteomes" id="UP000030754">
    <property type="component" value="Unassembled WGS sequence"/>
</dbReference>
<evidence type="ECO:0000313" key="2">
    <source>
        <dbReference type="EMBL" id="CDJ64720.1"/>
    </source>
</evidence>
<organism evidence="2 3">
    <name type="scientific">Eimeria necatrix</name>
    <dbReference type="NCBI Taxonomy" id="51315"/>
    <lineage>
        <taxon>Eukaryota</taxon>
        <taxon>Sar</taxon>
        <taxon>Alveolata</taxon>
        <taxon>Apicomplexa</taxon>
        <taxon>Conoidasida</taxon>
        <taxon>Coccidia</taxon>
        <taxon>Eucoccidiorida</taxon>
        <taxon>Eimeriorina</taxon>
        <taxon>Eimeriidae</taxon>
        <taxon>Eimeria</taxon>
    </lineage>
</organism>
<feature type="region of interest" description="Disordered" evidence="1">
    <location>
        <begin position="1"/>
        <end position="21"/>
    </location>
</feature>
<sequence>MKTHGKLFASQTPQEGTDGPRLVDAEEFQMLKQIRDLKAAARQLYSVYCSLRAETAEREETLNEHRLQLMGAFDSW</sequence>
<dbReference type="GeneID" id="25478031"/>
<protein>
    <submittedName>
        <fullName evidence="2">Uncharacterized protein</fullName>
    </submittedName>
</protein>
<proteinExistence type="predicted"/>
<dbReference type="EMBL" id="HG723002">
    <property type="protein sequence ID" value="CDJ64720.1"/>
    <property type="molecule type" value="Genomic_DNA"/>
</dbReference>